<comment type="caution">
    <text evidence="1">The sequence shown here is derived from an EMBL/GenBank/DDBJ whole genome shotgun (WGS) entry which is preliminary data.</text>
</comment>
<dbReference type="AlphaFoldDB" id="A0A1X0P2K5"/>
<accession>A0A1X0P2K5</accession>
<gene>
    <name evidence="1" type="ORF">TM35_000061470</name>
</gene>
<dbReference type="RefSeq" id="XP_028885208.1">
    <property type="nucleotide sequence ID" value="XM_029023184.1"/>
</dbReference>
<name>A0A1X0P2K5_9TRYP</name>
<dbReference type="VEuPathDB" id="TriTrypDB:TM35_000061470"/>
<dbReference type="EMBL" id="NBCO01000006">
    <property type="protein sequence ID" value="ORC91142.1"/>
    <property type="molecule type" value="Genomic_DNA"/>
</dbReference>
<proteinExistence type="predicted"/>
<protein>
    <submittedName>
        <fullName evidence="1">Uncharacterized protein</fullName>
    </submittedName>
</protein>
<dbReference type="OrthoDB" id="252560at2759"/>
<dbReference type="GeneID" id="39982964"/>
<dbReference type="Proteomes" id="UP000192257">
    <property type="component" value="Unassembled WGS sequence"/>
</dbReference>
<organism evidence="1 2">
    <name type="scientific">Trypanosoma theileri</name>
    <dbReference type="NCBI Taxonomy" id="67003"/>
    <lineage>
        <taxon>Eukaryota</taxon>
        <taxon>Discoba</taxon>
        <taxon>Euglenozoa</taxon>
        <taxon>Kinetoplastea</taxon>
        <taxon>Metakinetoplastina</taxon>
        <taxon>Trypanosomatida</taxon>
        <taxon>Trypanosomatidae</taxon>
        <taxon>Trypanosoma</taxon>
    </lineage>
</organism>
<sequence length="145" mass="15652">MTAIVIKEPNLKKMMAEQQQILSTLPTPPSPREIYLSAPVPPLTSVYHSRGPVEAIEDIKPQQEKSCVGKSTMKSGESPLLSELLSEPSRLNLEVEKTLSLACEVLTHARTHAAPLSGDARDTLARIAELSTCYPALPPPPTTTA</sequence>
<evidence type="ECO:0000313" key="2">
    <source>
        <dbReference type="Proteomes" id="UP000192257"/>
    </source>
</evidence>
<reference evidence="1 2" key="1">
    <citation type="submission" date="2017-03" db="EMBL/GenBank/DDBJ databases">
        <title>An alternative strategy for trypanosome survival in the mammalian bloodstream revealed through genome and transcriptome analysis of the ubiquitous bovine parasite Trypanosoma (Megatrypanum) theileri.</title>
        <authorList>
            <person name="Kelly S."/>
            <person name="Ivens A."/>
            <person name="Mott A."/>
            <person name="O'Neill E."/>
            <person name="Emms D."/>
            <person name="Macleod O."/>
            <person name="Voorheis P."/>
            <person name="Matthews J."/>
            <person name="Matthews K."/>
            <person name="Carrington M."/>
        </authorList>
    </citation>
    <scope>NUCLEOTIDE SEQUENCE [LARGE SCALE GENOMIC DNA]</scope>
    <source>
        <strain evidence="1">Edinburgh</strain>
    </source>
</reference>
<keyword evidence="2" id="KW-1185">Reference proteome</keyword>
<evidence type="ECO:0000313" key="1">
    <source>
        <dbReference type="EMBL" id="ORC91142.1"/>
    </source>
</evidence>